<dbReference type="SMART" id="SM00112">
    <property type="entry name" value="CA"/>
    <property type="match status" value="9"/>
</dbReference>
<dbReference type="InterPro" id="IPR002126">
    <property type="entry name" value="Cadherin-like_dom"/>
</dbReference>
<dbReference type="PANTHER" id="PTHR24027">
    <property type="entry name" value="CADHERIN-23"/>
    <property type="match status" value="1"/>
</dbReference>
<feature type="domain" description="Cadherin" evidence="7">
    <location>
        <begin position="594"/>
        <end position="686"/>
    </location>
</feature>
<proteinExistence type="predicted"/>
<dbReference type="CDD" id="cd11304">
    <property type="entry name" value="Cadherin_repeat"/>
    <property type="match status" value="9"/>
</dbReference>
<dbReference type="Pfam" id="PF00028">
    <property type="entry name" value="Cadherin"/>
    <property type="match status" value="6"/>
</dbReference>
<comment type="subcellular location">
    <subcellularLocation>
        <location evidence="1">Membrane</location>
    </subcellularLocation>
</comment>
<keyword evidence="6" id="KW-0732">Signal</keyword>
<dbReference type="PROSITE" id="PS50268">
    <property type="entry name" value="CADHERIN_2"/>
    <property type="match status" value="9"/>
</dbReference>
<evidence type="ECO:0000256" key="1">
    <source>
        <dbReference type="ARBA" id="ARBA00004370"/>
    </source>
</evidence>
<keyword evidence="2" id="KW-0677">Repeat</keyword>
<feature type="domain" description="Cadherin" evidence="7">
    <location>
        <begin position="845"/>
        <end position="948"/>
    </location>
</feature>
<dbReference type="InterPro" id="IPR039808">
    <property type="entry name" value="Cadherin"/>
</dbReference>
<evidence type="ECO:0000256" key="4">
    <source>
        <dbReference type="ARBA" id="ARBA00023136"/>
    </source>
</evidence>
<evidence type="ECO:0000259" key="7">
    <source>
        <dbReference type="PROSITE" id="PS50268"/>
    </source>
</evidence>
<feature type="domain" description="Cadherin" evidence="7">
    <location>
        <begin position="161"/>
        <end position="268"/>
    </location>
</feature>
<evidence type="ECO:0000256" key="3">
    <source>
        <dbReference type="ARBA" id="ARBA00022837"/>
    </source>
</evidence>
<evidence type="ECO:0000256" key="6">
    <source>
        <dbReference type="SAM" id="SignalP"/>
    </source>
</evidence>
<reference evidence="8 9" key="1">
    <citation type="submission" date="2022-01" db="EMBL/GenBank/DDBJ databases">
        <title>A chromosomal length assembly of Cordylochernes scorpioides.</title>
        <authorList>
            <person name="Zeh D."/>
            <person name="Zeh J."/>
        </authorList>
    </citation>
    <scope>NUCLEOTIDE SEQUENCE [LARGE SCALE GENOMIC DNA]</scope>
    <source>
        <strain evidence="8">IN4F17</strain>
        <tissue evidence="8">Whole Body</tissue>
    </source>
</reference>
<feature type="domain" description="Cadherin" evidence="7">
    <location>
        <begin position="740"/>
        <end position="844"/>
    </location>
</feature>
<feature type="domain" description="Cadherin" evidence="7">
    <location>
        <begin position="949"/>
        <end position="1052"/>
    </location>
</feature>
<feature type="domain" description="Cadherin" evidence="7">
    <location>
        <begin position="284"/>
        <end position="373"/>
    </location>
</feature>
<dbReference type="SUPFAM" id="SSF49313">
    <property type="entry name" value="Cadherin-like"/>
    <property type="match status" value="10"/>
</dbReference>
<evidence type="ECO:0000313" key="8">
    <source>
        <dbReference type="EMBL" id="UYV60173.1"/>
    </source>
</evidence>
<feature type="domain" description="Cadherin" evidence="7">
    <location>
        <begin position="374"/>
        <end position="479"/>
    </location>
</feature>
<organism evidence="8 9">
    <name type="scientific">Cordylochernes scorpioides</name>
    <dbReference type="NCBI Taxonomy" id="51811"/>
    <lineage>
        <taxon>Eukaryota</taxon>
        <taxon>Metazoa</taxon>
        <taxon>Ecdysozoa</taxon>
        <taxon>Arthropoda</taxon>
        <taxon>Chelicerata</taxon>
        <taxon>Arachnida</taxon>
        <taxon>Pseudoscorpiones</taxon>
        <taxon>Cheliferoidea</taxon>
        <taxon>Chernetidae</taxon>
        <taxon>Cordylochernes</taxon>
    </lineage>
</organism>
<evidence type="ECO:0000256" key="5">
    <source>
        <dbReference type="PROSITE-ProRule" id="PRU00043"/>
    </source>
</evidence>
<protein>
    <recommendedName>
        <fullName evidence="7">Cadherin domain-containing protein</fullName>
    </recommendedName>
</protein>
<dbReference type="InterPro" id="IPR020894">
    <property type="entry name" value="Cadherin_CS"/>
</dbReference>
<dbReference type="PROSITE" id="PS00232">
    <property type="entry name" value="CADHERIN_1"/>
    <property type="match status" value="4"/>
</dbReference>
<feature type="domain" description="Cadherin" evidence="7">
    <location>
        <begin position="480"/>
        <end position="585"/>
    </location>
</feature>
<keyword evidence="9" id="KW-1185">Reference proteome</keyword>
<dbReference type="Proteomes" id="UP001235939">
    <property type="component" value="Chromosome 01"/>
</dbReference>
<accession>A0ABY6JVY7</accession>
<feature type="chain" id="PRO_5045818706" description="Cadherin domain-containing protein" evidence="6">
    <location>
        <begin position="32"/>
        <end position="1115"/>
    </location>
</feature>
<dbReference type="PRINTS" id="PR00205">
    <property type="entry name" value="CADHERIN"/>
</dbReference>
<sequence>MREDAMSLRSPPPWLRACSLLCLLLSPLTQCLTPEEDLSFTNPVYNGSIAENSIGKTYVITSQRMGIPVTDPSLTIRYKIVSGDDQKYFKAETRRIGDFCLLLIRTRTENFAVLNREYQDLYILRVRASATSLRKKSVKLKAQTEVYVTVLDTNDLNPLFDPSHYDVAVNEDMPLHQSIIQVSAFDADIGINGEMYYSFLERTQIFAIHPSLGTITLTRHLDYQNQSSHTLIVVVEDRGPKFRAGDLKASSATVKINVTPVNLHAPDIIIRQLPNILEDSDPDIYAIVTVEDKDKGIHGEIDYLKIVDGDPDNTFRVVKGTKKNEYNIIADHVLHLQGYSLVLQTADKGTPPKTSTSILHIRQSDNRNQMPIFDQSDYEVIIDEVAPVNTPLVIVKAFDPRGKAIDLIYNIETGNDGLTFSINSKTGLVSTAKPLDRESKAYYSLTVSAIDKNLRGMRKKGSTIVNIQVLDCNDNDPVFNTSFLTLAFNENRPIGSLVFTAHAIDIDEKDNGYVTYSIANLTPVPFKIDHFSGEIKTTEILDYETMKRDYILKIRASDWGSPFRRQAEMILKIKLKDINDHRPSFEKVDCISYVSKHAFPGTEIFTFSAIDFDAGSVVVYKMVPSNDDSCFSLDSKTGILSVTCDLSHQHFKERVLNVSATDGTHFAETMSIIIKIISKDKGQRILERDSLVECKDAGVTERLKEQIRIGEANNRKYAEDEIAPVPSRYAENKYIPEFASSLPNEISINESLPVGSVVTVLQAQDHDTSYNGKLVYVISSGNEDSCFKMDLYTGKLLILSELDRERKGRYVLNITAFDLGQPQKYSFKTVVVNILDVNDNPPRFEKNSYFIEIPEDSPPAFSLLRLLASDEDAGRNAEMRFSILTDTEDFTIDPERGVMSVRKELDRERQEIYELTVQVTDLAATNPLSSTAVVTVKLTDVNDNSPHFERQPYWVKVREDLPMGTVILILTASDPDIGTVQYAITGGAEGKFEIDPEMGTLRLVHALDFARKQLYNVTVTARDDGSPYRETQAAVLVEVEPVREAARPGPKFPDVVLEYGVPENAPIGTEVGVVNVSNSQGSSSQLHFAIRDGDGMGLFSIDNQGKPTDPTWLKT</sequence>
<dbReference type="EMBL" id="CP092863">
    <property type="protein sequence ID" value="UYV60173.1"/>
    <property type="molecule type" value="Genomic_DNA"/>
</dbReference>
<dbReference type="PANTHER" id="PTHR24027:SF438">
    <property type="entry name" value="CADHERIN 23"/>
    <property type="match status" value="1"/>
</dbReference>
<evidence type="ECO:0000256" key="2">
    <source>
        <dbReference type="ARBA" id="ARBA00022737"/>
    </source>
</evidence>
<gene>
    <name evidence="8" type="ORF">LAZ67_1000216</name>
</gene>
<feature type="domain" description="Cadherin" evidence="7">
    <location>
        <begin position="41"/>
        <end position="160"/>
    </location>
</feature>
<keyword evidence="4" id="KW-0472">Membrane</keyword>
<feature type="signal peptide" evidence="6">
    <location>
        <begin position="1"/>
        <end position="31"/>
    </location>
</feature>
<evidence type="ECO:0000313" key="9">
    <source>
        <dbReference type="Proteomes" id="UP001235939"/>
    </source>
</evidence>
<dbReference type="InterPro" id="IPR015919">
    <property type="entry name" value="Cadherin-like_sf"/>
</dbReference>
<dbReference type="Gene3D" id="2.60.40.60">
    <property type="entry name" value="Cadherins"/>
    <property type="match status" value="10"/>
</dbReference>
<keyword evidence="3 5" id="KW-0106">Calcium</keyword>
<name>A0ABY6JVY7_9ARAC</name>